<dbReference type="PANTHER" id="PTHR33446">
    <property type="entry name" value="PROTEIN TONB-RELATED"/>
    <property type="match status" value="1"/>
</dbReference>
<dbReference type="STRING" id="90241.B0682_00870"/>
<gene>
    <name evidence="12" type="ORF">B0682_00870</name>
</gene>
<keyword evidence="3" id="KW-0813">Transport</keyword>
<feature type="region of interest" description="Disordered" evidence="10">
    <location>
        <begin position="113"/>
        <end position="133"/>
    </location>
</feature>
<keyword evidence="7" id="KW-0653">Protein transport</keyword>
<organism evidence="12 13">
    <name type="scientific">Lwoffella lincolnii</name>
    <dbReference type="NCBI Taxonomy" id="90241"/>
    <lineage>
        <taxon>Bacteria</taxon>
        <taxon>Pseudomonadati</taxon>
        <taxon>Pseudomonadota</taxon>
        <taxon>Gammaproteobacteria</taxon>
        <taxon>Moraxellales</taxon>
        <taxon>Moraxellaceae</taxon>
        <taxon>Lwoffella</taxon>
    </lineage>
</organism>
<dbReference type="GO" id="GO:0098797">
    <property type="term" value="C:plasma membrane protein complex"/>
    <property type="evidence" value="ECO:0007669"/>
    <property type="project" value="TreeGrafter"/>
</dbReference>
<dbReference type="Proteomes" id="UP000191094">
    <property type="component" value="Unassembled WGS sequence"/>
</dbReference>
<evidence type="ECO:0000313" key="12">
    <source>
        <dbReference type="EMBL" id="OOS22897.1"/>
    </source>
</evidence>
<evidence type="ECO:0000256" key="4">
    <source>
        <dbReference type="ARBA" id="ARBA00022475"/>
    </source>
</evidence>
<evidence type="ECO:0000256" key="9">
    <source>
        <dbReference type="ARBA" id="ARBA00023136"/>
    </source>
</evidence>
<keyword evidence="4" id="KW-1003">Cell membrane</keyword>
<dbReference type="Pfam" id="PF03544">
    <property type="entry name" value="TonB_C"/>
    <property type="match status" value="1"/>
</dbReference>
<name>A0A1T0CKN7_9GAMM</name>
<dbReference type="Gene3D" id="3.30.1150.10">
    <property type="match status" value="1"/>
</dbReference>
<dbReference type="InterPro" id="IPR037682">
    <property type="entry name" value="TonB_C"/>
</dbReference>
<accession>A0A1T0CKN7</accession>
<keyword evidence="9" id="KW-0472">Membrane</keyword>
<keyword evidence="6" id="KW-0812">Transmembrane</keyword>
<proteinExistence type="inferred from homology"/>
<dbReference type="InterPro" id="IPR006260">
    <property type="entry name" value="TonB/TolA_C"/>
</dbReference>
<dbReference type="GO" id="GO:0015031">
    <property type="term" value="P:protein transport"/>
    <property type="evidence" value="ECO:0007669"/>
    <property type="project" value="UniProtKB-KW"/>
</dbReference>
<keyword evidence="5" id="KW-0997">Cell inner membrane</keyword>
<sequence length="273" mass="30765">MPMAVSIALLVHVVVLFGISFSTGKNPADTVKDVATALTQNTQENEEAHFIANASQQGGGSHDNIERQETSQISPLESETLQKTQDVINQHQQQRQTQYQQSYLRTTLSWRETNKNHDNDSDSNHENLEEQTQKVRDKIATLEAQLSQRQQQLAAKTKIETVDSNATTYDKTSAYLEKFRQHVEGVANQHYPMQALAQGIIGDVRLMVIIKPDGNVKAIRLLESSGSTILDEAAKQSVRRSAPYGHFTQEMQDVLELRIIRTWRYSGDVQVAY</sequence>
<dbReference type="GO" id="GO:0031992">
    <property type="term" value="F:energy transducer activity"/>
    <property type="evidence" value="ECO:0007669"/>
    <property type="project" value="TreeGrafter"/>
</dbReference>
<keyword evidence="8" id="KW-1133">Transmembrane helix</keyword>
<dbReference type="EMBL" id="MUYT01000001">
    <property type="protein sequence ID" value="OOS22897.1"/>
    <property type="molecule type" value="Genomic_DNA"/>
</dbReference>
<dbReference type="AlphaFoldDB" id="A0A1T0CKN7"/>
<dbReference type="PROSITE" id="PS52015">
    <property type="entry name" value="TONB_CTD"/>
    <property type="match status" value="1"/>
</dbReference>
<comment type="subcellular location">
    <subcellularLocation>
        <location evidence="1">Cell inner membrane</location>
        <topology evidence="1">Single-pass membrane protein</topology>
        <orientation evidence="1">Periplasmic side</orientation>
    </subcellularLocation>
</comment>
<comment type="similarity">
    <text evidence="2">Belongs to the TonB family.</text>
</comment>
<evidence type="ECO:0000256" key="8">
    <source>
        <dbReference type="ARBA" id="ARBA00022989"/>
    </source>
</evidence>
<evidence type="ECO:0000256" key="7">
    <source>
        <dbReference type="ARBA" id="ARBA00022927"/>
    </source>
</evidence>
<protein>
    <submittedName>
        <fullName evidence="12">Energy transducer TonB</fullName>
    </submittedName>
</protein>
<evidence type="ECO:0000256" key="10">
    <source>
        <dbReference type="SAM" id="MobiDB-lite"/>
    </source>
</evidence>
<evidence type="ECO:0000259" key="11">
    <source>
        <dbReference type="PROSITE" id="PS52015"/>
    </source>
</evidence>
<evidence type="ECO:0000256" key="1">
    <source>
        <dbReference type="ARBA" id="ARBA00004383"/>
    </source>
</evidence>
<reference evidence="12 13" key="1">
    <citation type="submission" date="2017-02" db="EMBL/GenBank/DDBJ databases">
        <title>Draft genome sequence of Moraxella lincolnii CCUG 9405T type strain.</title>
        <authorList>
            <person name="Salva-Serra F."/>
            <person name="Engstrom-Jakobsson H."/>
            <person name="Thorell K."/>
            <person name="Jaen-Luchoro D."/>
            <person name="Gonzales-Siles L."/>
            <person name="Karlsson R."/>
            <person name="Yazdan S."/>
            <person name="Boulund F."/>
            <person name="Johnning A."/>
            <person name="Engstrand L."/>
            <person name="Kristiansson E."/>
            <person name="Moore E."/>
        </authorList>
    </citation>
    <scope>NUCLEOTIDE SEQUENCE [LARGE SCALE GENOMIC DNA]</scope>
    <source>
        <strain evidence="12 13">CCUG 9405</strain>
    </source>
</reference>
<evidence type="ECO:0000256" key="6">
    <source>
        <dbReference type="ARBA" id="ARBA00022692"/>
    </source>
</evidence>
<evidence type="ECO:0000313" key="13">
    <source>
        <dbReference type="Proteomes" id="UP000191094"/>
    </source>
</evidence>
<evidence type="ECO:0000256" key="5">
    <source>
        <dbReference type="ARBA" id="ARBA00022519"/>
    </source>
</evidence>
<dbReference type="SUPFAM" id="SSF74653">
    <property type="entry name" value="TolA/TonB C-terminal domain"/>
    <property type="match status" value="1"/>
</dbReference>
<evidence type="ECO:0000256" key="2">
    <source>
        <dbReference type="ARBA" id="ARBA00006555"/>
    </source>
</evidence>
<comment type="caution">
    <text evidence="12">The sequence shown here is derived from an EMBL/GenBank/DDBJ whole genome shotgun (WGS) entry which is preliminary data.</text>
</comment>
<feature type="domain" description="TonB C-terminal" evidence="11">
    <location>
        <begin position="176"/>
        <end position="272"/>
    </location>
</feature>
<dbReference type="GO" id="GO:0055085">
    <property type="term" value="P:transmembrane transport"/>
    <property type="evidence" value="ECO:0007669"/>
    <property type="project" value="InterPro"/>
</dbReference>
<keyword evidence="13" id="KW-1185">Reference proteome</keyword>
<dbReference type="NCBIfam" id="TIGR01352">
    <property type="entry name" value="tonB_Cterm"/>
    <property type="match status" value="1"/>
</dbReference>
<evidence type="ECO:0000256" key="3">
    <source>
        <dbReference type="ARBA" id="ARBA00022448"/>
    </source>
</evidence>
<dbReference type="InterPro" id="IPR051045">
    <property type="entry name" value="TonB-dependent_transducer"/>
</dbReference>
<dbReference type="PANTHER" id="PTHR33446:SF11">
    <property type="entry name" value="TONB3"/>
    <property type="match status" value="1"/>
</dbReference>